<dbReference type="AlphaFoldDB" id="A0A444YN28"/>
<reference evidence="1 2" key="1">
    <citation type="submission" date="2019-01" db="EMBL/GenBank/DDBJ databases">
        <title>Sequencing of cultivated peanut Arachis hypogaea provides insights into genome evolution and oil improvement.</title>
        <authorList>
            <person name="Chen X."/>
        </authorList>
    </citation>
    <scope>NUCLEOTIDE SEQUENCE [LARGE SCALE GENOMIC DNA]</scope>
    <source>
        <strain evidence="2">cv. Fuhuasheng</strain>
        <tissue evidence="1">Leaves</tissue>
    </source>
</reference>
<protein>
    <submittedName>
        <fullName evidence="1">Uncharacterized protein</fullName>
    </submittedName>
</protein>
<sequence>MSSGTCDCKLFHSLHFYYCHAFAACAASSFEWGSYVHLVYLQESELKVYEVEFPPILDEKLWPEWHGACLRPNPAMCRKATGRPIFTRFRSDIDEVDCQDKRCRLCRQTGHTRRGCLNQAIEDS</sequence>
<keyword evidence="2" id="KW-1185">Reference proteome</keyword>
<evidence type="ECO:0000313" key="1">
    <source>
        <dbReference type="EMBL" id="RYR03321.1"/>
    </source>
</evidence>
<proteinExistence type="predicted"/>
<name>A0A444YN28_ARAHY</name>
<accession>A0A444YN28</accession>
<dbReference type="EMBL" id="SDMP01000016">
    <property type="protein sequence ID" value="RYR03321.1"/>
    <property type="molecule type" value="Genomic_DNA"/>
</dbReference>
<organism evidence="1 2">
    <name type="scientific">Arachis hypogaea</name>
    <name type="common">Peanut</name>
    <dbReference type="NCBI Taxonomy" id="3818"/>
    <lineage>
        <taxon>Eukaryota</taxon>
        <taxon>Viridiplantae</taxon>
        <taxon>Streptophyta</taxon>
        <taxon>Embryophyta</taxon>
        <taxon>Tracheophyta</taxon>
        <taxon>Spermatophyta</taxon>
        <taxon>Magnoliopsida</taxon>
        <taxon>eudicotyledons</taxon>
        <taxon>Gunneridae</taxon>
        <taxon>Pentapetalae</taxon>
        <taxon>rosids</taxon>
        <taxon>fabids</taxon>
        <taxon>Fabales</taxon>
        <taxon>Fabaceae</taxon>
        <taxon>Papilionoideae</taxon>
        <taxon>50 kb inversion clade</taxon>
        <taxon>dalbergioids sensu lato</taxon>
        <taxon>Dalbergieae</taxon>
        <taxon>Pterocarpus clade</taxon>
        <taxon>Arachis</taxon>
    </lineage>
</organism>
<evidence type="ECO:0000313" key="2">
    <source>
        <dbReference type="Proteomes" id="UP000289738"/>
    </source>
</evidence>
<comment type="caution">
    <text evidence="1">The sequence shown here is derived from an EMBL/GenBank/DDBJ whole genome shotgun (WGS) entry which is preliminary data.</text>
</comment>
<dbReference type="Proteomes" id="UP000289738">
    <property type="component" value="Chromosome B06"/>
</dbReference>
<gene>
    <name evidence="1" type="ORF">Ahy_B06g082205</name>
</gene>